<keyword evidence="5" id="KW-1185">Reference proteome</keyword>
<evidence type="ECO:0000256" key="1">
    <source>
        <dbReference type="ARBA" id="ARBA00023157"/>
    </source>
</evidence>
<protein>
    <recommendedName>
        <fullName evidence="3">Peptidase S1 domain-containing protein</fullName>
    </recommendedName>
</protein>
<organism evidence="4 5">
    <name type="scientific">Cichlidogyrus casuarinus</name>
    <dbReference type="NCBI Taxonomy" id="1844966"/>
    <lineage>
        <taxon>Eukaryota</taxon>
        <taxon>Metazoa</taxon>
        <taxon>Spiralia</taxon>
        <taxon>Lophotrochozoa</taxon>
        <taxon>Platyhelminthes</taxon>
        <taxon>Monogenea</taxon>
        <taxon>Monopisthocotylea</taxon>
        <taxon>Dactylogyridea</taxon>
        <taxon>Ancyrocephalidae</taxon>
        <taxon>Cichlidogyrus</taxon>
    </lineage>
</organism>
<gene>
    <name evidence="4" type="ORF">Ciccas_002545</name>
</gene>
<dbReference type="InterPro" id="IPR043504">
    <property type="entry name" value="Peptidase_S1_PA_chymotrypsin"/>
</dbReference>
<evidence type="ECO:0000256" key="2">
    <source>
        <dbReference type="ARBA" id="ARBA00024195"/>
    </source>
</evidence>
<dbReference type="PANTHER" id="PTHR24256">
    <property type="entry name" value="TRYPTASE-RELATED"/>
    <property type="match status" value="1"/>
</dbReference>
<dbReference type="AlphaFoldDB" id="A0ABD2QGX2"/>
<keyword evidence="1" id="KW-1015">Disulfide bond</keyword>
<name>A0ABD2QGX2_9PLAT</name>
<dbReference type="Pfam" id="PF00089">
    <property type="entry name" value="Trypsin"/>
    <property type="match status" value="1"/>
</dbReference>
<comment type="caution">
    <text evidence="4">The sequence shown here is derived from an EMBL/GenBank/DDBJ whole genome shotgun (WGS) entry which is preliminary data.</text>
</comment>
<comment type="similarity">
    <text evidence="2">Belongs to the peptidase S1 family. CLIP subfamily.</text>
</comment>
<reference evidence="4 5" key="1">
    <citation type="submission" date="2024-11" db="EMBL/GenBank/DDBJ databases">
        <title>Adaptive evolution of stress response genes in parasites aligns with host niche diversity.</title>
        <authorList>
            <person name="Hahn C."/>
            <person name="Resl P."/>
        </authorList>
    </citation>
    <scope>NUCLEOTIDE SEQUENCE [LARGE SCALE GENOMIC DNA]</scope>
    <source>
        <strain evidence="4">EGGRZ-B1_66</strain>
        <tissue evidence="4">Body</tissue>
    </source>
</reference>
<evidence type="ECO:0000313" key="5">
    <source>
        <dbReference type="Proteomes" id="UP001626550"/>
    </source>
</evidence>
<evidence type="ECO:0000313" key="4">
    <source>
        <dbReference type="EMBL" id="KAL3318782.1"/>
    </source>
</evidence>
<dbReference type="EMBL" id="JBJKFK010000203">
    <property type="protein sequence ID" value="KAL3318782.1"/>
    <property type="molecule type" value="Genomic_DNA"/>
</dbReference>
<dbReference type="SMART" id="SM00020">
    <property type="entry name" value="Tryp_SPc"/>
    <property type="match status" value="1"/>
</dbReference>
<feature type="non-terminal residue" evidence="4">
    <location>
        <position position="1"/>
    </location>
</feature>
<dbReference type="InterPro" id="IPR001254">
    <property type="entry name" value="Trypsin_dom"/>
</dbReference>
<dbReference type="SUPFAM" id="SSF50494">
    <property type="entry name" value="Trypsin-like serine proteases"/>
    <property type="match status" value="1"/>
</dbReference>
<accession>A0ABD2QGX2</accession>
<sequence>NFSASNPNPTLYSNKLKKMQITRILIHPNFSAGESRIYENLIVLANITNDIALVKLRNGPGGHMGIPMLPMPSFHTNENRLCLVHGWGCHGEKNEDINGTLAQELRLRVLNEDYCERNFEKVGVSLRLGRSRFCAGGFNCSIGVCQGDSGSGLFSRKYSRWFLEGLVSAGYEHEPDNYPSIFTKVSAFRSWISRTLRQERSSSYS</sequence>
<evidence type="ECO:0000259" key="3">
    <source>
        <dbReference type="PROSITE" id="PS50240"/>
    </source>
</evidence>
<feature type="domain" description="Peptidase S1" evidence="3">
    <location>
        <begin position="1"/>
        <end position="197"/>
    </location>
</feature>
<dbReference type="InterPro" id="IPR051487">
    <property type="entry name" value="Ser/Thr_Proteases_Immune/Dev"/>
</dbReference>
<proteinExistence type="inferred from homology"/>
<dbReference type="InterPro" id="IPR009003">
    <property type="entry name" value="Peptidase_S1_PA"/>
</dbReference>
<dbReference type="Gene3D" id="2.40.10.10">
    <property type="entry name" value="Trypsin-like serine proteases"/>
    <property type="match status" value="1"/>
</dbReference>
<dbReference type="PROSITE" id="PS50240">
    <property type="entry name" value="TRYPSIN_DOM"/>
    <property type="match status" value="1"/>
</dbReference>
<dbReference type="Proteomes" id="UP001626550">
    <property type="component" value="Unassembled WGS sequence"/>
</dbReference>